<name>A0A8H8WNL6_COLGL</name>
<evidence type="ECO:0000256" key="2">
    <source>
        <dbReference type="ARBA" id="ARBA00022448"/>
    </source>
</evidence>
<feature type="transmembrane region" description="Helical" evidence="7">
    <location>
        <begin position="163"/>
        <end position="179"/>
    </location>
</feature>
<evidence type="ECO:0000259" key="8">
    <source>
        <dbReference type="PROSITE" id="PS50850"/>
    </source>
</evidence>
<dbReference type="AlphaFoldDB" id="A0A8H8WNL6"/>
<feature type="transmembrane region" description="Helical" evidence="7">
    <location>
        <begin position="218"/>
        <end position="241"/>
    </location>
</feature>
<evidence type="ECO:0000256" key="1">
    <source>
        <dbReference type="ARBA" id="ARBA00004141"/>
    </source>
</evidence>
<dbReference type="PANTHER" id="PTHR43791:SF91">
    <property type="entry name" value="MAJOR FACILITATOR SUPERFAMILY (MFS) PROFILE DOMAIN-CONTAINING PROTEIN-RELATED"/>
    <property type="match status" value="1"/>
</dbReference>
<proteinExistence type="predicted"/>
<dbReference type="Gene3D" id="1.20.1250.20">
    <property type="entry name" value="MFS general substrate transporter like domains"/>
    <property type="match status" value="2"/>
</dbReference>
<feature type="domain" description="Major facilitator superfamily (MFS) profile" evidence="8">
    <location>
        <begin position="86"/>
        <end position="505"/>
    </location>
</feature>
<feature type="region of interest" description="Disordered" evidence="6">
    <location>
        <begin position="1"/>
        <end position="24"/>
    </location>
</feature>
<dbReference type="GO" id="GO:0022857">
    <property type="term" value="F:transmembrane transporter activity"/>
    <property type="evidence" value="ECO:0007669"/>
    <property type="project" value="InterPro"/>
</dbReference>
<keyword evidence="10" id="KW-1185">Reference proteome</keyword>
<feature type="transmembrane region" description="Helical" evidence="7">
    <location>
        <begin position="86"/>
        <end position="107"/>
    </location>
</feature>
<feature type="transmembrane region" description="Helical" evidence="7">
    <location>
        <begin position="253"/>
        <end position="273"/>
    </location>
</feature>
<dbReference type="InterPro" id="IPR020846">
    <property type="entry name" value="MFS_dom"/>
</dbReference>
<organism evidence="9 10">
    <name type="scientific">Colletotrichum gloeosporioides</name>
    <name type="common">Anthracnose fungus</name>
    <name type="synonym">Glomerella cingulata</name>
    <dbReference type="NCBI Taxonomy" id="474922"/>
    <lineage>
        <taxon>Eukaryota</taxon>
        <taxon>Fungi</taxon>
        <taxon>Dikarya</taxon>
        <taxon>Ascomycota</taxon>
        <taxon>Pezizomycotina</taxon>
        <taxon>Sordariomycetes</taxon>
        <taxon>Hypocreomycetidae</taxon>
        <taxon>Glomerellales</taxon>
        <taxon>Glomerellaceae</taxon>
        <taxon>Colletotrichum</taxon>
        <taxon>Colletotrichum gloeosporioides species complex</taxon>
    </lineage>
</organism>
<dbReference type="PROSITE" id="PS50850">
    <property type="entry name" value="MFS"/>
    <property type="match status" value="1"/>
</dbReference>
<evidence type="ECO:0000256" key="3">
    <source>
        <dbReference type="ARBA" id="ARBA00022692"/>
    </source>
</evidence>
<evidence type="ECO:0000256" key="7">
    <source>
        <dbReference type="SAM" id="Phobius"/>
    </source>
</evidence>
<protein>
    <submittedName>
        <fullName evidence="9">MFS transporter prlL</fullName>
    </submittedName>
</protein>
<dbReference type="InterPro" id="IPR036259">
    <property type="entry name" value="MFS_trans_sf"/>
</dbReference>
<feature type="transmembrane region" description="Helical" evidence="7">
    <location>
        <begin position="361"/>
        <end position="382"/>
    </location>
</feature>
<keyword evidence="4 7" id="KW-1133">Transmembrane helix</keyword>
<dbReference type="Proteomes" id="UP000613401">
    <property type="component" value="Unassembled WGS sequence"/>
</dbReference>
<feature type="transmembrane region" description="Helical" evidence="7">
    <location>
        <begin position="482"/>
        <end position="503"/>
    </location>
</feature>
<dbReference type="SUPFAM" id="SSF103473">
    <property type="entry name" value="MFS general substrate transporter"/>
    <property type="match status" value="1"/>
</dbReference>
<reference evidence="9" key="1">
    <citation type="journal article" date="2020" name="Phytopathology">
        <title>Genome sequence and comparative analysis of Colletotrichum gloeosporioides isolated from Liriodendron leaves.</title>
        <authorList>
            <person name="Fu F.F."/>
            <person name="Hao Z."/>
            <person name="Wang P."/>
            <person name="Lu Y."/>
            <person name="Xue L.J."/>
            <person name="Wei G."/>
            <person name="Tian Y."/>
            <person name="Baishi H."/>
            <person name="Xu H."/>
            <person name="Shi J."/>
            <person name="Cheng T."/>
            <person name="Wang G."/>
            <person name="Yi Y."/>
            <person name="Chen J."/>
        </authorList>
    </citation>
    <scope>NUCLEOTIDE SEQUENCE</scope>
    <source>
        <strain evidence="9">Lc1</strain>
    </source>
</reference>
<keyword evidence="2" id="KW-0813">Transport</keyword>
<reference evidence="9" key="2">
    <citation type="submission" date="2020-03" db="EMBL/GenBank/DDBJ databases">
        <authorList>
            <person name="Fu F.-F."/>
            <person name="Chen J."/>
        </authorList>
    </citation>
    <scope>NUCLEOTIDE SEQUENCE</scope>
    <source>
        <strain evidence="9">Lc1</strain>
    </source>
</reference>
<dbReference type="RefSeq" id="XP_045256296.1">
    <property type="nucleotide sequence ID" value="XM_045409051.1"/>
</dbReference>
<dbReference type="InterPro" id="IPR011701">
    <property type="entry name" value="MFS"/>
</dbReference>
<keyword evidence="5 7" id="KW-0472">Membrane</keyword>
<comment type="subcellular location">
    <subcellularLocation>
        <location evidence="1">Membrane</location>
        <topology evidence="1">Multi-pass membrane protein</topology>
    </subcellularLocation>
</comment>
<gene>
    <name evidence="9" type="ORF">GCG54_00009102</name>
</gene>
<dbReference type="GeneID" id="69016236"/>
<evidence type="ECO:0000313" key="9">
    <source>
        <dbReference type="EMBL" id="KAF3797132.1"/>
    </source>
</evidence>
<sequence length="548" mass="61443">MANTAVPRGETSAENDRSSSNLDMDPYADETILEIGKTVPITHADLASLEDVSRDLRKDPDARAAFLATFTADEEKTIMNKVDRRFFVLIGIMFMVKNIDFGNISIIKTMQAGSESNIITELNMTPDDYNWVATIQGIPYIIFELPSNLLLKYMTPHAWESRIFLTWGIVTACCGAVNTKSQILALRFLVGMFEAGMFPGVITTLSYWYRTDEVGRPLLWYFAISNLSNIVGSLVCYGASFMDGIQNLSGWRWAFILEGVATVLFAGVIFWVLPDFPKSPRSNSWLTPREQQFLEARLPPSAPATADKSWDTREAWTAFKAPTTWAFLLDQTLMNLATYALSWYLPTIIASLGFAKLPNSLLLNIPPAAAGILAMLICVLITSRAWAPRPLMCICTVLGTIVCFILFFSVSGKAGLYAACILSQFFSSSYYVPYWSWRTSIMAGSTGASFAIGLQSSVAQLGAAIGPQFFQSKWAYNRYRNSFFIGFAITLAALATNLWTWWLTRRIEQRVVEVRKDTLRARREGRAYDGRIDIDIMDSKKIKNHEWI</sequence>
<keyword evidence="3 7" id="KW-0812">Transmembrane</keyword>
<evidence type="ECO:0000256" key="4">
    <source>
        <dbReference type="ARBA" id="ARBA00022989"/>
    </source>
</evidence>
<dbReference type="PANTHER" id="PTHR43791">
    <property type="entry name" value="PERMEASE-RELATED"/>
    <property type="match status" value="1"/>
</dbReference>
<dbReference type="GO" id="GO:0016020">
    <property type="term" value="C:membrane"/>
    <property type="evidence" value="ECO:0007669"/>
    <property type="project" value="UniProtKB-SubCell"/>
</dbReference>
<accession>A0A8H8WNL6</accession>
<dbReference type="EMBL" id="WVTB01000117">
    <property type="protein sequence ID" value="KAF3797132.1"/>
    <property type="molecule type" value="Genomic_DNA"/>
</dbReference>
<evidence type="ECO:0000256" key="5">
    <source>
        <dbReference type="ARBA" id="ARBA00023136"/>
    </source>
</evidence>
<dbReference type="Pfam" id="PF07690">
    <property type="entry name" value="MFS_1"/>
    <property type="match status" value="1"/>
</dbReference>
<feature type="transmembrane region" description="Helical" evidence="7">
    <location>
        <begin position="449"/>
        <end position="470"/>
    </location>
</feature>
<feature type="transmembrane region" description="Helical" evidence="7">
    <location>
        <begin position="391"/>
        <end position="410"/>
    </location>
</feature>
<evidence type="ECO:0000256" key="6">
    <source>
        <dbReference type="SAM" id="MobiDB-lite"/>
    </source>
</evidence>
<comment type="caution">
    <text evidence="9">The sequence shown here is derived from an EMBL/GenBank/DDBJ whole genome shotgun (WGS) entry which is preliminary data.</text>
</comment>
<feature type="transmembrane region" description="Helical" evidence="7">
    <location>
        <begin position="185"/>
        <end position="209"/>
    </location>
</feature>
<evidence type="ECO:0000313" key="10">
    <source>
        <dbReference type="Proteomes" id="UP000613401"/>
    </source>
</evidence>
<feature type="transmembrane region" description="Helical" evidence="7">
    <location>
        <begin position="416"/>
        <end position="437"/>
    </location>
</feature>
<feature type="transmembrane region" description="Helical" evidence="7">
    <location>
        <begin position="336"/>
        <end position="355"/>
    </location>
</feature>